<sequence length="429" mass="48337">MTDSLVEVTLSKNLSLQHQGMYLSLPFDVPEHAEEVSVQLNVVGSGENVVDLGLEDPYGVRGWSGGARTSVFVREDRATPGYTVGPLAPGKWSVILNAYRICSDGCTVNVYIRIQREANRWYKGDLHLHSHHSDGVYSISEVAAHVKEAGLEFMALTDHNTFSQNDSYPTVEDLVIIPAVELTTNRGHSNFYGVKKPFSDFRCQTVEDVQRVMREGEANGALISVNHPHCDNCGWDWGLEHFAFQFVEIWNGVWSEANRRTLNWWQEQLCRGKRIIAIGGSDKHGPHESIRYGVPTNWVLAKSHSPRGILEGMREGKVCVSAHPGELFVDINIDQTRMGGTHYADQQDETLDLCCTVSQFAEGLLKIISSEGIWKEVVLEARHSELHFEVDARKSFYRVEIWDKDQKRPSPLAISNPIFIKTRQSSLFE</sequence>
<protein>
    <recommendedName>
        <fullName evidence="1">Polymerase/histidinol phosphatase N-terminal domain-containing protein</fullName>
    </recommendedName>
</protein>
<dbReference type="Proteomes" id="UP000188603">
    <property type="component" value="Chromosome"/>
</dbReference>
<dbReference type="PANTHER" id="PTHR42924">
    <property type="entry name" value="EXONUCLEASE"/>
    <property type="match status" value="1"/>
</dbReference>
<gene>
    <name evidence="2" type="ORF">B0W44_10780</name>
</gene>
<dbReference type="GO" id="GO:0004534">
    <property type="term" value="F:5'-3' RNA exonuclease activity"/>
    <property type="evidence" value="ECO:0007669"/>
    <property type="project" value="TreeGrafter"/>
</dbReference>
<dbReference type="NCBIfam" id="NF038032">
    <property type="entry name" value="CehA_McbA_metalo"/>
    <property type="match status" value="1"/>
</dbReference>
<organism evidence="2 3">
    <name type="scientific">Novibacillus thermophilus</name>
    <dbReference type="NCBI Taxonomy" id="1471761"/>
    <lineage>
        <taxon>Bacteria</taxon>
        <taxon>Bacillati</taxon>
        <taxon>Bacillota</taxon>
        <taxon>Bacilli</taxon>
        <taxon>Bacillales</taxon>
        <taxon>Thermoactinomycetaceae</taxon>
        <taxon>Novibacillus</taxon>
    </lineage>
</organism>
<dbReference type="InterPro" id="IPR016195">
    <property type="entry name" value="Pol/histidinol_Pase-like"/>
</dbReference>
<dbReference type="RefSeq" id="WP_077720036.1">
    <property type="nucleotide sequence ID" value="NZ_CP019699.1"/>
</dbReference>
<dbReference type="OrthoDB" id="9804333at2"/>
<dbReference type="SUPFAM" id="SSF89550">
    <property type="entry name" value="PHP domain-like"/>
    <property type="match status" value="1"/>
</dbReference>
<feature type="domain" description="Polymerase/histidinol phosphatase N-terminal" evidence="1">
    <location>
        <begin position="124"/>
        <end position="186"/>
    </location>
</feature>
<evidence type="ECO:0000313" key="2">
    <source>
        <dbReference type="EMBL" id="AQS56175.1"/>
    </source>
</evidence>
<dbReference type="InterPro" id="IPR004013">
    <property type="entry name" value="PHP_dom"/>
</dbReference>
<dbReference type="PANTHER" id="PTHR42924:SF3">
    <property type="entry name" value="POLYMERASE_HISTIDINOL PHOSPHATASE N-TERMINAL DOMAIN-CONTAINING PROTEIN"/>
    <property type="match status" value="1"/>
</dbReference>
<dbReference type="EMBL" id="CP019699">
    <property type="protein sequence ID" value="AQS56175.1"/>
    <property type="molecule type" value="Genomic_DNA"/>
</dbReference>
<evidence type="ECO:0000313" key="3">
    <source>
        <dbReference type="Proteomes" id="UP000188603"/>
    </source>
</evidence>
<dbReference type="STRING" id="1471761.B0W44_10780"/>
<dbReference type="InterPro" id="IPR052018">
    <property type="entry name" value="PHP_domain"/>
</dbReference>
<proteinExistence type="predicted"/>
<dbReference type="GO" id="GO:0035312">
    <property type="term" value="F:5'-3' DNA exonuclease activity"/>
    <property type="evidence" value="ECO:0007669"/>
    <property type="project" value="TreeGrafter"/>
</dbReference>
<keyword evidence="3" id="KW-1185">Reference proteome</keyword>
<name>A0A1U9K7Z7_9BACL</name>
<dbReference type="AlphaFoldDB" id="A0A1U9K7Z7"/>
<dbReference type="InterPro" id="IPR003141">
    <property type="entry name" value="Pol/His_phosphatase_N"/>
</dbReference>
<evidence type="ECO:0000259" key="1">
    <source>
        <dbReference type="SMART" id="SM00481"/>
    </source>
</evidence>
<accession>A0A1U9K7Z7</accession>
<dbReference type="SMART" id="SM00481">
    <property type="entry name" value="POLIIIAc"/>
    <property type="match status" value="1"/>
</dbReference>
<dbReference type="Gene3D" id="3.20.20.140">
    <property type="entry name" value="Metal-dependent hydrolases"/>
    <property type="match status" value="1"/>
</dbReference>
<dbReference type="Pfam" id="PF02811">
    <property type="entry name" value="PHP"/>
    <property type="match status" value="1"/>
</dbReference>
<dbReference type="KEGG" id="ntr:B0W44_10780"/>
<reference evidence="2 3" key="1">
    <citation type="journal article" date="2015" name="Int. J. Syst. Evol. Microbiol.">
        <title>Novibacillus thermophilus gen. nov., sp. nov., a Gram-staining-negative and moderately thermophilic member of the family Thermoactinomycetaceae.</title>
        <authorList>
            <person name="Yang G."/>
            <person name="Chen J."/>
            <person name="Zhou S."/>
        </authorList>
    </citation>
    <scope>NUCLEOTIDE SEQUENCE [LARGE SCALE GENOMIC DNA]</scope>
    <source>
        <strain evidence="2 3">SG-1</strain>
    </source>
</reference>